<feature type="compositionally biased region" description="Basic residues" evidence="1">
    <location>
        <begin position="144"/>
        <end position="156"/>
    </location>
</feature>
<evidence type="ECO:0000313" key="3">
    <source>
        <dbReference type="Proteomes" id="UP000046392"/>
    </source>
</evidence>
<keyword evidence="3" id="KW-1185">Reference proteome</keyword>
<dbReference type="WBParaSite" id="SPAL_0001135100.1">
    <property type="protein sequence ID" value="SPAL_0001135100.1"/>
    <property type="gene ID" value="SPAL_0001135100"/>
</dbReference>
<evidence type="ECO:0000256" key="2">
    <source>
        <dbReference type="SAM" id="Phobius"/>
    </source>
</evidence>
<accession>A0A0N5C014</accession>
<dbReference type="AlphaFoldDB" id="A0A0N5C014"/>
<feature type="region of interest" description="Disordered" evidence="1">
    <location>
        <begin position="110"/>
        <end position="211"/>
    </location>
</feature>
<evidence type="ECO:0000313" key="4">
    <source>
        <dbReference type="WBParaSite" id="SPAL_0001135100.1"/>
    </source>
</evidence>
<reference evidence="4" key="1">
    <citation type="submission" date="2017-02" db="UniProtKB">
        <authorList>
            <consortium name="WormBaseParasite"/>
        </authorList>
    </citation>
    <scope>IDENTIFICATION</scope>
</reference>
<name>A0A0N5C014_STREA</name>
<sequence>MEETSSQPLDVRSSRKRREAVKTESEDIKQKCEEQLKQKKAGGHVDENFLKTCESEQNKESSVADINGTALTESQSTMLSYGLMLFISMLLVVSVGGAYTWYYLSKKKKSEGKGKKSGSIENSTSNTVSENPYNSSTLQQDRNKIKKNRLKNRKNVSRNTTSGTGTDMSNSNVSADKVNNDNMKGDKVDVNKTNDADANKKTKGFDKTAQSMSEVSGMNKTVNWSVI</sequence>
<keyword evidence="2" id="KW-0472">Membrane</keyword>
<proteinExistence type="predicted"/>
<keyword evidence="2" id="KW-0812">Transmembrane</keyword>
<feature type="compositionally biased region" description="Polar residues" evidence="1">
    <location>
        <begin position="160"/>
        <end position="174"/>
    </location>
</feature>
<feature type="region of interest" description="Disordered" evidence="1">
    <location>
        <begin position="1"/>
        <end position="28"/>
    </location>
</feature>
<feature type="compositionally biased region" description="Polar residues" evidence="1">
    <location>
        <begin position="120"/>
        <end position="140"/>
    </location>
</feature>
<keyword evidence="2" id="KW-1133">Transmembrane helix</keyword>
<feature type="transmembrane region" description="Helical" evidence="2">
    <location>
        <begin position="81"/>
        <end position="104"/>
    </location>
</feature>
<protein>
    <submittedName>
        <fullName evidence="4">Transmembrane protein</fullName>
    </submittedName>
</protein>
<evidence type="ECO:0000256" key="1">
    <source>
        <dbReference type="SAM" id="MobiDB-lite"/>
    </source>
</evidence>
<feature type="compositionally biased region" description="Basic and acidic residues" evidence="1">
    <location>
        <begin position="183"/>
        <end position="206"/>
    </location>
</feature>
<dbReference type="Proteomes" id="UP000046392">
    <property type="component" value="Unplaced"/>
</dbReference>
<organism evidence="3 4">
    <name type="scientific">Strongyloides papillosus</name>
    <name type="common">Intestinal threadworm</name>
    <dbReference type="NCBI Taxonomy" id="174720"/>
    <lineage>
        <taxon>Eukaryota</taxon>
        <taxon>Metazoa</taxon>
        <taxon>Ecdysozoa</taxon>
        <taxon>Nematoda</taxon>
        <taxon>Chromadorea</taxon>
        <taxon>Rhabditida</taxon>
        <taxon>Tylenchina</taxon>
        <taxon>Panagrolaimomorpha</taxon>
        <taxon>Strongyloidoidea</taxon>
        <taxon>Strongyloididae</taxon>
        <taxon>Strongyloides</taxon>
    </lineage>
</organism>